<dbReference type="EMBL" id="OC007120">
    <property type="protein sequence ID" value="CAD7266518.1"/>
    <property type="molecule type" value="Genomic_DNA"/>
</dbReference>
<protein>
    <submittedName>
        <fullName evidence="2">Uncharacterized protein</fullName>
    </submittedName>
</protein>
<reference evidence="2" key="1">
    <citation type="submission" date="2020-11" db="EMBL/GenBank/DDBJ databases">
        <authorList>
            <person name="Tran Van P."/>
        </authorList>
    </citation>
    <scope>NUCLEOTIDE SEQUENCE</scope>
</reference>
<feature type="region of interest" description="Disordered" evidence="1">
    <location>
        <begin position="18"/>
        <end position="43"/>
    </location>
</feature>
<evidence type="ECO:0000313" key="2">
    <source>
        <dbReference type="EMBL" id="CAD7266518.1"/>
    </source>
</evidence>
<evidence type="ECO:0000256" key="1">
    <source>
        <dbReference type="SAM" id="MobiDB-lite"/>
    </source>
</evidence>
<gene>
    <name evidence="2" type="ORF">TSIB3V08_LOCUS10536</name>
</gene>
<proteinExistence type="predicted"/>
<organism evidence="2">
    <name type="scientific">Timema shepardi</name>
    <name type="common">Walking stick</name>
    <dbReference type="NCBI Taxonomy" id="629360"/>
    <lineage>
        <taxon>Eukaryota</taxon>
        <taxon>Metazoa</taxon>
        <taxon>Ecdysozoa</taxon>
        <taxon>Arthropoda</taxon>
        <taxon>Hexapoda</taxon>
        <taxon>Insecta</taxon>
        <taxon>Pterygota</taxon>
        <taxon>Neoptera</taxon>
        <taxon>Polyneoptera</taxon>
        <taxon>Phasmatodea</taxon>
        <taxon>Timematodea</taxon>
        <taxon>Timematoidea</taxon>
        <taxon>Timematidae</taxon>
        <taxon>Timema</taxon>
    </lineage>
</organism>
<dbReference type="AlphaFoldDB" id="A0A7R9B532"/>
<accession>A0A7R9B532</accession>
<sequence length="228" mass="25636">MSKVELEEVNPHLRRGRVENHLGKNHPQFTRPRFKPRSPPSSAVELTTTSALANYATEAGLKRTAFLTVKDAVSSSVAPVCRLLVALWEQNIARGHKQRNNLGGDCDWRPECAASVSKLRLRPNCSESTTEQACVLVEYLVLCLIGLILKMVQDFSIEEGENIIEKMGKAPMERDLRTTIESNVFLTAKELRFDVRAIAYSTPLLPSPHIAHTSYALVRRIDCLSYRY</sequence>
<name>A0A7R9B532_TIMSH</name>